<dbReference type="Proteomes" id="UP000712281">
    <property type="component" value="Unassembled WGS sequence"/>
</dbReference>
<dbReference type="EMBL" id="QGKW02000717">
    <property type="protein sequence ID" value="KAF2596617.1"/>
    <property type="molecule type" value="Genomic_DNA"/>
</dbReference>
<dbReference type="AlphaFoldDB" id="A0A8S9KS99"/>
<sequence length="154" mass="17362">MLNKWLNLKNENLRLQHDLVQSREQYDDLAEELAAVHEKNESLENEASKLSDVATGEQERARMLERDLAKNHKQVRILNSGTKDLDKVLSIGQPAKVNWGLGYRGAESTGVQHKGLSHFVQGSTSKSGAKEACQEVRQDVRQGVRHEVLQFYGV</sequence>
<evidence type="ECO:0000256" key="1">
    <source>
        <dbReference type="SAM" id="Coils"/>
    </source>
</evidence>
<comment type="caution">
    <text evidence="3">The sequence shown here is derived from an EMBL/GenBank/DDBJ whole genome shotgun (WGS) entry which is preliminary data.</text>
</comment>
<evidence type="ECO:0000313" key="3">
    <source>
        <dbReference type="EMBL" id="KAF2596617.1"/>
    </source>
</evidence>
<evidence type="ECO:0000313" key="4">
    <source>
        <dbReference type="Proteomes" id="UP000712281"/>
    </source>
</evidence>
<protein>
    <submittedName>
        <fullName evidence="3">Uncharacterized protein</fullName>
    </submittedName>
</protein>
<organism evidence="3 4">
    <name type="scientific">Brassica cretica</name>
    <name type="common">Mustard</name>
    <dbReference type="NCBI Taxonomy" id="69181"/>
    <lineage>
        <taxon>Eukaryota</taxon>
        <taxon>Viridiplantae</taxon>
        <taxon>Streptophyta</taxon>
        <taxon>Embryophyta</taxon>
        <taxon>Tracheophyta</taxon>
        <taxon>Spermatophyta</taxon>
        <taxon>Magnoliopsida</taxon>
        <taxon>eudicotyledons</taxon>
        <taxon>Gunneridae</taxon>
        <taxon>Pentapetalae</taxon>
        <taxon>rosids</taxon>
        <taxon>malvids</taxon>
        <taxon>Brassicales</taxon>
        <taxon>Brassicaceae</taxon>
        <taxon>Brassiceae</taxon>
        <taxon>Brassica</taxon>
    </lineage>
</organism>
<reference evidence="3" key="1">
    <citation type="submission" date="2019-12" db="EMBL/GenBank/DDBJ databases">
        <title>Genome sequencing and annotation of Brassica cretica.</title>
        <authorList>
            <person name="Studholme D.J."/>
            <person name="Sarris P.F."/>
        </authorList>
    </citation>
    <scope>NUCLEOTIDE SEQUENCE</scope>
    <source>
        <strain evidence="3">PFS-001/15</strain>
        <strain evidence="2">PFS-102/07</strain>
        <tissue evidence="3">Leaf</tissue>
    </source>
</reference>
<keyword evidence="1" id="KW-0175">Coiled coil</keyword>
<evidence type="ECO:0000313" key="2">
    <source>
        <dbReference type="EMBL" id="KAF2561028.1"/>
    </source>
</evidence>
<dbReference type="EMBL" id="QGKY02001250">
    <property type="protein sequence ID" value="KAF2561028.1"/>
    <property type="molecule type" value="Genomic_DNA"/>
</dbReference>
<feature type="coiled-coil region" evidence="1">
    <location>
        <begin position="12"/>
        <end position="60"/>
    </location>
</feature>
<accession>A0A8S9KS99</accession>
<name>A0A8S9KS99_BRACR</name>
<gene>
    <name evidence="3" type="ORF">F2Q68_00008563</name>
    <name evidence="2" type="ORF">F2Q70_00015639</name>
</gene>
<proteinExistence type="predicted"/>